<keyword evidence="3" id="KW-1185">Reference proteome</keyword>
<name>A0AAD6W6M4_9ROSI</name>
<sequence>MNGDHSFEQSGDHEATEVESAMQSSSSDTCVMS</sequence>
<protein>
    <submittedName>
        <fullName evidence="2">Uncharacterized protein</fullName>
    </submittedName>
</protein>
<accession>A0AAD6W6M4</accession>
<dbReference type="AlphaFoldDB" id="A0AAD6W6M4"/>
<dbReference type="Proteomes" id="UP001164929">
    <property type="component" value="Chromosome 4"/>
</dbReference>
<feature type="compositionally biased region" description="Basic and acidic residues" evidence="1">
    <location>
        <begin position="1"/>
        <end position="16"/>
    </location>
</feature>
<evidence type="ECO:0000256" key="1">
    <source>
        <dbReference type="SAM" id="MobiDB-lite"/>
    </source>
</evidence>
<dbReference type="EMBL" id="JAQIZT010000004">
    <property type="protein sequence ID" value="KAJ7001177.1"/>
    <property type="molecule type" value="Genomic_DNA"/>
</dbReference>
<gene>
    <name evidence="2" type="ORF">NC653_011572</name>
</gene>
<evidence type="ECO:0000313" key="3">
    <source>
        <dbReference type="Proteomes" id="UP001164929"/>
    </source>
</evidence>
<feature type="compositionally biased region" description="Polar residues" evidence="1">
    <location>
        <begin position="21"/>
        <end position="33"/>
    </location>
</feature>
<organism evidence="2 3">
    <name type="scientific">Populus alba x Populus x berolinensis</name>
    <dbReference type="NCBI Taxonomy" id="444605"/>
    <lineage>
        <taxon>Eukaryota</taxon>
        <taxon>Viridiplantae</taxon>
        <taxon>Streptophyta</taxon>
        <taxon>Embryophyta</taxon>
        <taxon>Tracheophyta</taxon>
        <taxon>Spermatophyta</taxon>
        <taxon>Magnoliopsida</taxon>
        <taxon>eudicotyledons</taxon>
        <taxon>Gunneridae</taxon>
        <taxon>Pentapetalae</taxon>
        <taxon>rosids</taxon>
        <taxon>fabids</taxon>
        <taxon>Malpighiales</taxon>
        <taxon>Salicaceae</taxon>
        <taxon>Saliceae</taxon>
        <taxon>Populus</taxon>
    </lineage>
</organism>
<reference evidence="2 3" key="1">
    <citation type="journal article" date="2023" name="Mol. Ecol. Resour.">
        <title>Chromosome-level genome assembly of a triploid poplar Populus alba 'Berolinensis'.</title>
        <authorList>
            <person name="Chen S."/>
            <person name="Yu Y."/>
            <person name="Wang X."/>
            <person name="Wang S."/>
            <person name="Zhang T."/>
            <person name="Zhou Y."/>
            <person name="He R."/>
            <person name="Meng N."/>
            <person name="Wang Y."/>
            <person name="Liu W."/>
            <person name="Liu Z."/>
            <person name="Liu J."/>
            <person name="Guo Q."/>
            <person name="Huang H."/>
            <person name="Sederoff R.R."/>
            <person name="Wang G."/>
            <person name="Qu G."/>
            <person name="Chen S."/>
        </authorList>
    </citation>
    <scope>NUCLEOTIDE SEQUENCE [LARGE SCALE GENOMIC DNA]</scope>
    <source>
        <strain evidence="2">SC-2020</strain>
    </source>
</reference>
<proteinExistence type="predicted"/>
<evidence type="ECO:0000313" key="2">
    <source>
        <dbReference type="EMBL" id="KAJ7001177.1"/>
    </source>
</evidence>
<feature type="region of interest" description="Disordered" evidence="1">
    <location>
        <begin position="1"/>
        <end position="33"/>
    </location>
</feature>
<comment type="caution">
    <text evidence="2">The sequence shown here is derived from an EMBL/GenBank/DDBJ whole genome shotgun (WGS) entry which is preliminary data.</text>
</comment>